<dbReference type="GO" id="GO:0006629">
    <property type="term" value="P:lipid metabolic process"/>
    <property type="evidence" value="ECO:0007669"/>
    <property type="project" value="InterPro"/>
</dbReference>
<dbReference type="SUPFAM" id="SSF51695">
    <property type="entry name" value="PLC-like phosphodiesterases"/>
    <property type="match status" value="1"/>
</dbReference>
<dbReference type="EMBL" id="U83986">
    <property type="protein sequence ID" value="AAB41866.1"/>
    <property type="molecule type" value="Genomic_DNA"/>
</dbReference>
<organism evidence="2">
    <name type="scientific">Agrobacterium vitis</name>
    <name type="common">Rhizobium vitis</name>
    <dbReference type="NCBI Taxonomy" id="373"/>
    <lineage>
        <taxon>Bacteria</taxon>
        <taxon>Pseudomonadati</taxon>
        <taxon>Pseudomonadota</taxon>
        <taxon>Alphaproteobacteria</taxon>
        <taxon>Hyphomicrobiales</taxon>
        <taxon>Rhizobiaceae</taxon>
        <taxon>Rhizobium/Agrobacterium group</taxon>
        <taxon>Agrobacterium</taxon>
    </lineage>
</organism>
<dbReference type="InterPro" id="IPR017946">
    <property type="entry name" value="PLC-like_Pdiesterase_TIM-brl"/>
</dbReference>
<dbReference type="GO" id="GO:0008081">
    <property type="term" value="F:phosphoric diester hydrolase activity"/>
    <property type="evidence" value="ECO:0007669"/>
    <property type="project" value="InterPro"/>
</dbReference>
<keyword evidence="2" id="KW-0614">Plasmid</keyword>
<dbReference type="Gene3D" id="3.20.20.190">
    <property type="entry name" value="Phosphatidylinositol (PI) phosphodiesterase"/>
    <property type="match status" value="1"/>
</dbReference>
<protein>
    <submittedName>
        <fullName evidence="2">Agrocinopine synthase</fullName>
    </submittedName>
</protein>
<geneLocation type="plasmid" evidence="2">
    <name>pTiCG474</name>
</geneLocation>
<evidence type="ECO:0000259" key="1">
    <source>
        <dbReference type="PROSITE" id="PS51704"/>
    </source>
</evidence>
<sequence>MALNVRVLYILLTMTCHNIPFFFAQVLCQRKPHKVEGTVWPAWTLHWDLPENVTPLDVLARHSVPRLLERLEEDLPLQVIEHRGMFNLGKRIQECTASSLLAGLGQEGRNLSEMDVCLTSDNVAIVSHDLNTWRVSEKLGDKLFNEIHSSKIKDVTVIIREVSNGIIQDKYFETVDHIPSLTEILGKVFLANPDATIFLDGRNYEAHVIVAWLSHRPEYHQRVVVLFYTFEYPHGGAFVDAVLKAQPASDWRKSIALMPALFPEELCRLARLRQVTEPTVDDLYLAGKAWIDSMLMQDMRIVAAHVVFSGVTRNLLGQVVDKDVLLAFDSDEAAVRLAYYVKEDTMIRAKRPHLKFAAVTRCYDFAALLDCGERGEFSIDIKTGRARRHETDERKHIRWRKGTPGNSATIADWVISDRPEDEMAIWEWRNQGIDREVSHLSPHLDVSVETPG</sequence>
<dbReference type="InterPro" id="IPR030395">
    <property type="entry name" value="GP_PDE_dom"/>
</dbReference>
<dbReference type="PROSITE" id="PS51704">
    <property type="entry name" value="GP_PDE"/>
    <property type="match status" value="1"/>
</dbReference>
<proteinExistence type="predicted"/>
<accession>P94203</accession>
<name>P94203_AGRVI</name>
<dbReference type="AlphaFoldDB" id="P94203"/>
<dbReference type="Pfam" id="PF03009">
    <property type="entry name" value="GDPD"/>
    <property type="match status" value="1"/>
</dbReference>
<evidence type="ECO:0000313" key="2">
    <source>
        <dbReference type="EMBL" id="AAB41866.1"/>
    </source>
</evidence>
<reference evidence="2" key="1">
    <citation type="submission" date="1997-01" db="EMBL/GenBank/DDBJ databases">
        <title>Sequence and functional analysis of the shoot-inducing octopine T-DNA of Agrobacterium vitis strain CG474.</title>
        <authorList>
            <person name="Otten L."/>
            <person name="De Ruffray P."/>
        </authorList>
    </citation>
    <scope>NUCLEOTIDE SEQUENCE</scope>
    <source>
        <strain evidence="2">CG474</strain>
        <plasmid evidence="2">pTiCG474</plasmid>
    </source>
</reference>
<feature type="domain" description="GP-PDE" evidence="1">
    <location>
        <begin position="77"/>
        <end position="369"/>
    </location>
</feature>